<dbReference type="InterPro" id="IPR010359">
    <property type="entry name" value="IrrE_HExxH"/>
</dbReference>
<proteinExistence type="predicted"/>
<evidence type="ECO:0000313" key="2">
    <source>
        <dbReference type="EMBL" id="AVO43801.1"/>
    </source>
</evidence>
<dbReference type="Proteomes" id="UP000237889">
    <property type="component" value="Chromosome"/>
</dbReference>
<name>A0A2S0N781_9HYPH</name>
<keyword evidence="3" id="KW-1185">Reference proteome</keyword>
<feature type="domain" description="IrrE N-terminal-like" evidence="1">
    <location>
        <begin position="354"/>
        <end position="408"/>
    </location>
</feature>
<dbReference type="OrthoDB" id="9794834at2"/>
<evidence type="ECO:0000313" key="3">
    <source>
        <dbReference type="Proteomes" id="UP000237889"/>
    </source>
</evidence>
<sequence>MTKFSLKLNPIGSERLSTCHFSVALDDVTIWPNRGVDSSTVEVQIDDLLSHLTEFWKPLMLRQTFPLALNPLRPSLLRPEAEKRWASKPEPQVEQEDIALEAFQECHDISRCFAGYFDLPPLWFFRSGERMLVDTGEYFVEVSYEAAREALQAAGDWIADRLGDSRWSTLVSAWKARDAGEGIGLLRWSTGLDEETARNLAESGLLTVPANVTEAANDNDEIRIAARMANSLLPEDIEAILERIVQFPKTNAAGLDALSAASHIFVQSRYSTARPFEQGEALAGFVRQKIGVSSYEYLDVFELVRKLGATVCVEAFGPSTLDAIAVWGNLHGPATLLNSGSRRHSVPGSEDAEHSGQLRVTLAHEFCHFLIDRGHALGVVDVLLSRMPAPVEQRARAFAAELLLPSRAAGIAWIDAGRPTDRQGLENLVGDLCQKYSLSKSVSSWKLEHGARLYGANLSQTLDALLPQR</sequence>
<gene>
    <name evidence="2" type="ORF">C6569_01205</name>
</gene>
<dbReference type="KEGG" id="phr:C6569_01205"/>
<dbReference type="AlphaFoldDB" id="A0A2S0N781"/>
<dbReference type="RefSeq" id="WP_106747131.1">
    <property type="nucleotide sequence ID" value="NZ_CP027668.1"/>
</dbReference>
<dbReference type="EMBL" id="CP027668">
    <property type="protein sequence ID" value="AVO43801.1"/>
    <property type="molecule type" value="Genomic_DNA"/>
</dbReference>
<organism evidence="2 3">
    <name type="scientific">Phreatobacter cathodiphilus</name>
    <dbReference type="NCBI Taxonomy" id="1868589"/>
    <lineage>
        <taxon>Bacteria</taxon>
        <taxon>Pseudomonadati</taxon>
        <taxon>Pseudomonadota</taxon>
        <taxon>Alphaproteobacteria</taxon>
        <taxon>Hyphomicrobiales</taxon>
        <taxon>Phreatobacteraceae</taxon>
        <taxon>Phreatobacter</taxon>
    </lineage>
</organism>
<protein>
    <recommendedName>
        <fullName evidence="1">IrrE N-terminal-like domain-containing protein</fullName>
    </recommendedName>
</protein>
<dbReference type="Pfam" id="PF06114">
    <property type="entry name" value="Peptidase_M78"/>
    <property type="match status" value="1"/>
</dbReference>
<reference evidence="2 3" key="1">
    <citation type="submission" date="2018-03" db="EMBL/GenBank/DDBJ databases">
        <title>Genome sequencing of Phreatobacter sp.</title>
        <authorList>
            <person name="Kim S.-J."/>
            <person name="Heo J."/>
            <person name="Kwon S.-W."/>
        </authorList>
    </citation>
    <scope>NUCLEOTIDE SEQUENCE [LARGE SCALE GENOMIC DNA]</scope>
    <source>
        <strain evidence="2 3">S-12</strain>
    </source>
</reference>
<evidence type="ECO:0000259" key="1">
    <source>
        <dbReference type="Pfam" id="PF06114"/>
    </source>
</evidence>
<accession>A0A2S0N781</accession>